<evidence type="ECO:0000256" key="4">
    <source>
        <dbReference type="ARBA" id="ARBA00023172"/>
    </source>
</evidence>
<dbReference type="Gene3D" id="1.10.150.130">
    <property type="match status" value="1"/>
</dbReference>
<accession>A0A242MFE2</accession>
<dbReference type="Pfam" id="PF13356">
    <property type="entry name" value="Arm-DNA-bind_3"/>
    <property type="match status" value="1"/>
</dbReference>
<dbReference type="Pfam" id="PF00589">
    <property type="entry name" value="Phage_integrase"/>
    <property type="match status" value="1"/>
</dbReference>
<dbReference type="PROSITE" id="PS51898">
    <property type="entry name" value="TYR_RECOMBINASE"/>
    <property type="match status" value="1"/>
</dbReference>
<dbReference type="InterPro" id="IPR013762">
    <property type="entry name" value="Integrase-like_cat_sf"/>
</dbReference>
<dbReference type="PANTHER" id="PTHR30629">
    <property type="entry name" value="PROPHAGE INTEGRASE"/>
    <property type="match status" value="1"/>
</dbReference>
<proteinExistence type="inferred from homology"/>
<dbReference type="GO" id="GO:0003677">
    <property type="term" value="F:DNA binding"/>
    <property type="evidence" value="ECO:0007669"/>
    <property type="project" value="UniProtKB-KW"/>
</dbReference>
<evidence type="ECO:0000256" key="3">
    <source>
        <dbReference type="ARBA" id="ARBA00023125"/>
    </source>
</evidence>
<name>A0A242MFE2_CABSO</name>
<dbReference type="InterPro" id="IPR011010">
    <property type="entry name" value="DNA_brk_join_enz"/>
</dbReference>
<organism evidence="6 7">
    <name type="scientific">Caballeronia sordidicola</name>
    <name type="common">Burkholderia sordidicola</name>
    <dbReference type="NCBI Taxonomy" id="196367"/>
    <lineage>
        <taxon>Bacteria</taxon>
        <taxon>Pseudomonadati</taxon>
        <taxon>Pseudomonadota</taxon>
        <taxon>Betaproteobacteria</taxon>
        <taxon>Burkholderiales</taxon>
        <taxon>Burkholderiaceae</taxon>
        <taxon>Caballeronia</taxon>
    </lineage>
</organism>
<dbReference type="GO" id="GO:0006310">
    <property type="term" value="P:DNA recombination"/>
    <property type="evidence" value="ECO:0007669"/>
    <property type="project" value="UniProtKB-KW"/>
</dbReference>
<dbReference type="Proteomes" id="UP000195221">
    <property type="component" value="Unassembled WGS sequence"/>
</dbReference>
<evidence type="ECO:0000313" key="6">
    <source>
        <dbReference type="EMBL" id="OTP69453.1"/>
    </source>
</evidence>
<dbReference type="InterPro" id="IPR050808">
    <property type="entry name" value="Phage_Integrase"/>
</dbReference>
<evidence type="ECO:0000313" key="7">
    <source>
        <dbReference type="Proteomes" id="UP000195221"/>
    </source>
</evidence>
<evidence type="ECO:0000259" key="5">
    <source>
        <dbReference type="PROSITE" id="PS51898"/>
    </source>
</evidence>
<dbReference type="CDD" id="cd00801">
    <property type="entry name" value="INT_P4_C"/>
    <property type="match status" value="1"/>
</dbReference>
<comment type="similarity">
    <text evidence="1">Belongs to the 'phage' integrase family.</text>
</comment>
<protein>
    <submittedName>
        <fullName evidence="6">Integrase</fullName>
    </submittedName>
</protein>
<feature type="domain" description="Tyr recombinase" evidence="5">
    <location>
        <begin position="177"/>
        <end position="355"/>
    </location>
</feature>
<dbReference type="SUPFAM" id="SSF56349">
    <property type="entry name" value="DNA breaking-rejoining enzymes"/>
    <property type="match status" value="1"/>
</dbReference>
<gene>
    <name evidence="6" type="ORF">PAMC26577_30910</name>
</gene>
<dbReference type="PANTHER" id="PTHR30629:SF2">
    <property type="entry name" value="PROPHAGE INTEGRASE INTS-RELATED"/>
    <property type="match status" value="1"/>
</dbReference>
<dbReference type="EMBL" id="NBTZ01000115">
    <property type="protein sequence ID" value="OTP69453.1"/>
    <property type="molecule type" value="Genomic_DNA"/>
</dbReference>
<keyword evidence="2" id="KW-0229">DNA integration</keyword>
<keyword evidence="3" id="KW-0238">DNA-binding</keyword>
<dbReference type="Gene3D" id="3.30.160.390">
    <property type="entry name" value="Integrase, DNA-binding domain"/>
    <property type="match status" value="1"/>
</dbReference>
<comment type="caution">
    <text evidence="6">The sequence shown here is derived from an EMBL/GenBank/DDBJ whole genome shotgun (WGS) entry which is preliminary data.</text>
</comment>
<dbReference type="Gene3D" id="1.10.443.10">
    <property type="entry name" value="Intergrase catalytic core"/>
    <property type="match status" value="1"/>
</dbReference>
<dbReference type="InterPro" id="IPR002104">
    <property type="entry name" value="Integrase_catalytic"/>
</dbReference>
<dbReference type="Pfam" id="PF22022">
    <property type="entry name" value="Phage_int_M"/>
    <property type="match status" value="1"/>
</dbReference>
<dbReference type="InterPro" id="IPR025166">
    <property type="entry name" value="Integrase_DNA_bind_dom"/>
</dbReference>
<dbReference type="InterPro" id="IPR010998">
    <property type="entry name" value="Integrase_recombinase_N"/>
</dbReference>
<dbReference type="InterPro" id="IPR053876">
    <property type="entry name" value="Phage_int_M"/>
</dbReference>
<evidence type="ECO:0000256" key="2">
    <source>
        <dbReference type="ARBA" id="ARBA00022908"/>
    </source>
</evidence>
<evidence type="ECO:0000256" key="1">
    <source>
        <dbReference type="ARBA" id="ARBA00008857"/>
    </source>
</evidence>
<dbReference type="GO" id="GO:0015074">
    <property type="term" value="P:DNA integration"/>
    <property type="evidence" value="ECO:0007669"/>
    <property type="project" value="UniProtKB-KW"/>
</dbReference>
<dbReference type="InterPro" id="IPR038488">
    <property type="entry name" value="Integrase_DNA-bd_sf"/>
</dbReference>
<sequence length="380" mass="43402">MVIEVMTSGSKVWRYRYTLNGERRPLVTIGDYPAVTLQAARERARKYNALVQSGISPAESAKKDRGAAKVENTMRSVFEAWMIDQVAQRSTDKHQTEIRRSFEKDVLRTLGKKAPSEVSVTDVRKITDSIKARGSVQAALQLRNRLKRFFNYAVAAGHVEMNPAQAAEVHFIASQSSRTRVLTPDEIGEVMRSVYKANMRRAMKLAVHLLMITLVRKTELTEARWTEFDLDAAIWRIPAERMKKDKEHWVYLPSQAVEMFRELQEMTTGDFVFPTTRAELTQPIDPSTLNDAVKALQMDMPRFVLHDFRRTASTHLHDMGHSSDAIEKCLAHSIRGMRGVYNRAEYADERRKILQVWADFVDAQIMRKGSVVIGNFARSA</sequence>
<reference evidence="6 7" key="1">
    <citation type="submission" date="2017-03" db="EMBL/GenBank/DDBJ databases">
        <title>Genome analysis of strain PAMC 26577.</title>
        <authorList>
            <person name="Oh H.-M."/>
            <person name="Yang J.-A."/>
        </authorList>
    </citation>
    <scope>NUCLEOTIDE SEQUENCE [LARGE SCALE GENOMIC DNA]</scope>
    <source>
        <strain evidence="6 7">PAMC 26577</strain>
    </source>
</reference>
<dbReference type="AlphaFoldDB" id="A0A242MFE2"/>
<keyword evidence="4" id="KW-0233">DNA recombination</keyword>